<reference evidence="2 3" key="1">
    <citation type="submission" date="2019-09" db="EMBL/GenBank/DDBJ databases">
        <title>Vibrio Fortis S7-72.</title>
        <authorList>
            <person name="Das S.K."/>
        </authorList>
    </citation>
    <scope>NUCLEOTIDE SEQUENCE [LARGE SCALE GENOMIC DNA]</scope>
    <source>
        <strain evidence="2 3">S7-72</strain>
    </source>
</reference>
<feature type="chain" id="PRO_5024296582" evidence="1">
    <location>
        <begin position="21"/>
        <end position="283"/>
    </location>
</feature>
<dbReference type="AlphaFoldDB" id="A0A5N3S1U7"/>
<evidence type="ECO:0000313" key="2">
    <source>
        <dbReference type="EMBL" id="KAB0300806.1"/>
    </source>
</evidence>
<comment type="caution">
    <text evidence="2">The sequence shown here is derived from an EMBL/GenBank/DDBJ whole genome shotgun (WGS) entry which is preliminary data.</text>
</comment>
<gene>
    <name evidence="2" type="ORF">F2Z80_16985</name>
</gene>
<organism evidence="2 3">
    <name type="scientific">Vibrio fortis</name>
    <dbReference type="NCBI Taxonomy" id="212667"/>
    <lineage>
        <taxon>Bacteria</taxon>
        <taxon>Pseudomonadati</taxon>
        <taxon>Pseudomonadota</taxon>
        <taxon>Gammaproteobacteria</taxon>
        <taxon>Vibrionales</taxon>
        <taxon>Vibrionaceae</taxon>
        <taxon>Vibrio</taxon>
    </lineage>
</organism>
<feature type="signal peptide" evidence="1">
    <location>
        <begin position="1"/>
        <end position="20"/>
    </location>
</feature>
<sequence>MKCRLVISLLCGLFSTSSYTSDVLHIPHVGRDKEALSYEVLKLALEKSNVNSQLRQADPSYNNARLITEVEAGNIDVIWAGASPDKDQRLKAIRVPILKGLVGYKLLIIRGQDQSAFDRINSLEALKRYQAGQKFSWADTKILLDAGVPTVTSIRYPNLFKMLEGGRFDYFPRGVLDDPWQEVNNHAHLNLKVEDRLILAYPHALYFYVNKDNDTLYRQIHDGFESAIKDGSFNELFFSNQWVKSIIERSDLKHRTILKIDNVLMHEDTPYDRSDYWLDSSLL</sequence>
<evidence type="ECO:0000256" key="1">
    <source>
        <dbReference type="SAM" id="SignalP"/>
    </source>
</evidence>
<dbReference type="Proteomes" id="UP000326687">
    <property type="component" value="Unassembled WGS sequence"/>
</dbReference>
<keyword evidence="1" id="KW-0732">Signal</keyword>
<name>A0A5N3S1U7_9VIBR</name>
<dbReference type="EMBL" id="VXDD01000003">
    <property type="protein sequence ID" value="KAB0300806.1"/>
    <property type="molecule type" value="Genomic_DNA"/>
</dbReference>
<evidence type="ECO:0000313" key="3">
    <source>
        <dbReference type="Proteomes" id="UP000326687"/>
    </source>
</evidence>
<dbReference type="SUPFAM" id="SSF53850">
    <property type="entry name" value="Periplasmic binding protein-like II"/>
    <property type="match status" value="1"/>
</dbReference>
<accession>A0A5N3S1U7</accession>
<proteinExistence type="predicted"/>
<dbReference type="Gene3D" id="3.40.190.10">
    <property type="entry name" value="Periplasmic binding protein-like II"/>
    <property type="match status" value="2"/>
</dbReference>
<protein>
    <submittedName>
        <fullName evidence="2">Amino acid ABC transporter substrate-binding protein</fullName>
    </submittedName>
</protein>